<gene>
    <name evidence="12" type="ORF">KIH74_00740</name>
</gene>
<name>A0ABS5T8N6_9ACTN</name>
<dbReference type="Proteomes" id="UP001197247">
    <property type="component" value="Unassembled WGS sequence"/>
</dbReference>
<comment type="similarity">
    <text evidence="1">Belongs to the NADH dehydrogenase family.</text>
</comment>
<dbReference type="EMBL" id="JAHBAY010000001">
    <property type="protein sequence ID" value="MBT0767427.1"/>
    <property type="molecule type" value="Genomic_DNA"/>
</dbReference>
<comment type="catalytic activity">
    <reaction evidence="8">
        <text>a quinone + NADH + H(+) = a quinol + NAD(+)</text>
        <dbReference type="Rhea" id="RHEA:46160"/>
        <dbReference type="ChEBI" id="CHEBI:15378"/>
        <dbReference type="ChEBI" id="CHEBI:24646"/>
        <dbReference type="ChEBI" id="CHEBI:57540"/>
        <dbReference type="ChEBI" id="CHEBI:57945"/>
        <dbReference type="ChEBI" id="CHEBI:132124"/>
        <dbReference type="EC" id="1.6.5.9"/>
    </reaction>
</comment>
<evidence type="ECO:0000259" key="10">
    <source>
        <dbReference type="Pfam" id="PF07992"/>
    </source>
</evidence>
<feature type="domain" description="External alternative NADH-ubiquinone oxidoreductase-like C-terminal" evidence="11">
    <location>
        <begin position="371"/>
        <end position="427"/>
    </location>
</feature>
<dbReference type="InterPro" id="IPR045024">
    <property type="entry name" value="NDH-2"/>
</dbReference>
<dbReference type="InterPro" id="IPR054585">
    <property type="entry name" value="NDH2-like_C"/>
</dbReference>
<keyword evidence="9" id="KW-1133">Transmembrane helix</keyword>
<protein>
    <recommendedName>
        <fullName evidence="2">NADH:ubiquinone reductase (non-electrogenic)</fullName>
        <ecNumber evidence="2">1.6.5.9</ecNumber>
    </recommendedName>
</protein>
<keyword evidence="9" id="KW-0812">Transmembrane</keyword>
<evidence type="ECO:0000256" key="7">
    <source>
        <dbReference type="ARBA" id="ARBA00023027"/>
    </source>
</evidence>
<dbReference type="Pfam" id="PF07992">
    <property type="entry name" value="Pyr_redox_2"/>
    <property type="match status" value="1"/>
</dbReference>
<keyword evidence="9" id="KW-0472">Membrane</keyword>
<dbReference type="InterPro" id="IPR036188">
    <property type="entry name" value="FAD/NAD-bd_sf"/>
</dbReference>
<evidence type="ECO:0000256" key="6">
    <source>
        <dbReference type="ARBA" id="ARBA00023002"/>
    </source>
</evidence>
<organism evidence="12 13">
    <name type="scientific">Kineosporia corallincola</name>
    <dbReference type="NCBI Taxonomy" id="2835133"/>
    <lineage>
        <taxon>Bacteria</taxon>
        <taxon>Bacillati</taxon>
        <taxon>Actinomycetota</taxon>
        <taxon>Actinomycetes</taxon>
        <taxon>Kineosporiales</taxon>
        <taxon>Kineosporiaceae</taxon>
        <taxon>Kineosporia</taxon>
    </lineage>
</organism>
<comment type="caution">
    <text evidence="12">The sequence shown here is derived from an EMBL/GenBank/DDBJ whole genome shotgun (WGS) entry which is preliminary data.</text>
</comment>
<evidence type="ECO:0000313" key="13">
    <source>
        <dbReference type="Proteomes" id="UP001197247"/>
    </source>
</evidence>
<keyword evidence="13" id="KW-1185">Reference proteome</keyword>
<sequence length="467" mass="50811">MSNQPAQPRDTAAKPARERVVVIGSGFGGLFATRKLARTDVDVTVIAKTSHHLFQPLLYQVATGVLSQGEIAPATREVLQGQKNARVLLGEVTTIDVDAKTVTSVTSVGFETVTPYDTLIVAAGAGQSYFGNDHFSEFAPGMKSIDDALELRGRIFGAFELAEVSEDPEEIQQWLTFVVVGAGPTGVEMAGQIAELAHRTLKRDFRKIDPTKARVLLLDAAPAVLPPFGEKLGKKAQGQLEKMGVEVQLDVKVVNVDDDGVDVIDPDGSPRRIDARTKVWAAGVQASPLGKQLAEQTGAEIDRAGRVLVEEDCTLPGHPEIFVIGDMMSLKRYPGVAQVAMQQGKYAAKTIQHRLKHPDGSKLEPFEYFDKGSMATVSRFHAVAKINERIQLSGFIAWLMWLAVHLVYLIGFKNRVTTLMHWAITFIGRGRSERTVTEQQVTARMALHREKLAEQAEQAGAAKNGAA</sequence>
<keyword evidence="4" id="KW-0274">FAD</keyword>
<dbReference type="RefSeq" id="WP_214153350.1">
    <property type="nucleotide sequence ID" value="NZ_JAHBAY010000001.1"/>
</dbReference>
<evidence type="ECO:0000313" key="12">
    <source>
        <dbReference type="EMBL" id="MBT0767427.1"/>
    </source>
</evidence>
<dbReference type="InterPro" id="IPR023753">
    <property type="entry name" value="FAD/NAD-binding_dom"/>
</dbReference>
<dbReference type="PRINTS" id="PR00368">
    <property type="entry name" value="FADPNR"/>
</dbReference>
<feature type="domain" description="FAD/NAD(P)-binding" evidence="10">
    <location>
        <begin position="19"/>
        <end position="344"/>
    </location>
</feature>
<reference evidence="12 13" key="1">
    <citation type="submission" date="2021-05" db="EMBL/GenBank/DDBJ databases">
        <title>Kineosporia and Streptomyces sp. nov. two new marine actinobacteria isolated from Coral.</title>
        <authorList>
            <person name="Buangrab K."/>
            <person name="Sutthacheep M."/>
            <person name="Yeemin T."/>
            <person name="Harunari E."/>
            <person name="Igarashi Y."/>
            <person name="Kanchanasin P."/>
            <person name="Tanasupawat S."/>
            <person name="Phongsopitanun W."/>
        </authorList>
    </citation>
    <scope>NUCLEOTIDE SEQUENCE [LARGE SCALE GENOMIC DNA]</scope>
    <source>
        <strain evidence="12 13">J2-2</strain>
    </source>
</reference>
<keyword evidence="5" id="KW-0809">Transit peptide</keyword>
<proteinExistence type="inferred from homology"/>
<dbReference type="EC" id="1.6.5.9" evidence="2"/>
<evidence type="ECO:0000256" key="5">
    <source>
        <dbReference type="ARBA" id="ARBA00022946"/>
    </source>
</evidence>
<evidence type="ECO:0000256" key="2">
    <source>
        <dbReference type="ARBA" id="ARBA00012637"/>
    </source>
</evidence>
<keyword evidence="6" id="KW-0560">Oxidoreductase</keyword>
<dbReference type="SUPFAM" id="SSF51905">
    <property type="entry name" value="FAD/NAD(P)-binding domain"/>
    <property type="match status" value="1"/>
</dbReference>
<keyword evidence="7" id="KW-0520">NAD</keyword>
<evidence type="ECO:0000256" key="4">
    <source>
        <dbReference type="ARBA" id="ARBA00022827"/>
    </source>
</evidence>
<feature type="transmembrane region" description="Helical" evidence="9">
    <location>
        <begin position="395"/>
        <end position="412"/>
    </location>
</feature>
<accession>A0ABS5T8N6</accession>
<dbReference type="PANTHER" id="PTHR43706:SF47">
    <property type="entry name" value="EXTERNAL NADH-UBIQUINONE OXIDOREDUCTASE 1, MITOCHONDRIAL-RELATED"/>
    <property type="match status" value="1"/>
</dbReference>
<dbReference type="Gene3D" id="3.50.50.100">
    <property type="match status" value="1"/>
</dbReference>
<evidence type="ECO:0000256" key="3">
    <source>
        <dbReference type="ARBA" id="ARBA00022630"/>
    </source>
</evidence>
<keyword evidence="3" id="KW-0285">Flavoprotein</keyword>
<evidence type="ECO:0000256" key="9">
    <source>
        <dbReference type="SAM" id="Phobius"/>
    </source>
</evidence>
<dbReference type="PANTHER" id="PTHR43706">
    <property type="entry name" value="NADH DEHYDROGENASE"/>
    <property type="match status" value="1"/>
</dbReference>
<evidence type="ECO:0000259" key="11">
    <source>
        <dbReference type="Pfam" id="PF22366"/>
    </source>
</evidence>
<dbReference type="Pfam" id="PF22366">
    <property type="entry name" value="NDH2_C"/>
    <property type="match status" value="1"/>
</dbReference>
<evidence type="ECO:0000256" key="1">
    <source>
        <dbReference type="ARBA" id="ARBA00005272"/>
    </source>
</evidence>
<dbReference type="PRINTS" id="PR00411">
    <property type="entry name" value="PNDRDTASEI"/>
</dbReference>
<evidence type="ECO:0000256" key="8">
    <source>
        <dbReference type="ARBA" id="ARBA00047599"/>
    </source>
</evidence>